<evidence type="ECO:0000256" key="9">
    <source>
        <dbReference type="ARBA" id="ARBA00022825"/>
    </source>
</evidence>
<dbReference type="GO" id="GO:0004252">
    <property type="term" value="F:serine-type endopeptidase activity"/>
    <property type="evidence" value="ECO:0007669"/>
    <property type="project" value="InterPro"/>
</dbReference>
<dbReference type="Pfam" id="PF00089">
    <property type="entry name" value="Trypsin"/>
    <property type="match status" value="1"/>
</dbReference>
<feature type="domain" description="Peptidase S1" evidence="13">
    <location>
        <begin position="1"/>
        <end position="151"/>
    </location>
</feature>
<name>A0A060BT59_9VIBR</name>
<proteinExistence type="predicted"/>
<evidence type="ECO:0000256" key="8">
    <source>
        <dbReference type="ARBA" id="ARBA00022824"/>
    </source>
</evidence>
<keyword evidence="5" id="KW-0645">Protease</keyword>
<evidence type="ECO:0000256" key="7">
    <source>
        <dbReference type="ARBA" id="ARBA00022801"/>
    </source>
</evidence>
<evidence type="ECO:0000256" key="3">
    <source>
        <dbReference type="ARBA" id="ARBA00004613"/>
    </source>
</evidence>
<dbReference type="PANTHER" id="PTHR24264:SF65">
    <property type="entry name" value="SRCR DOMAIN-CONTAINING PROTEIN"/>
    <property type="match status" value="1"/>
</dbReference>
<dbReference type="GO" id="GO:0005615">
    <property type="term" value="C:extracellular space"/>
    <property type="evidence" value="ECO:0007669"/>
    <property type="project" value="TreeGrafter"/>
</dbReference>
<evidence type="ECO:0000256" key="6">
    <source>
        <dbReference type="ARBA" id="ARBA00022696"/>
    </source>
</evidence>
<dbReference type="Gene3D" id="2.40.10.10">
    <property type="entry name" value="Trypsin-like serine proteases"/>
    <property type="match status" value="1"/>
</dbReference>
<comment type="subcellular location">
    <subcellularLocation>
        <location evidence="1">Endoplasmic reticulum</location>
    </subcellularLocation>
    <subcellularLocation>
        <location evidence="2">Golgi apparatus</location>
    </subcellularLocation>
    <subcellularLocation>
        <location evidence="3">Secreted</location>
    </subcellularLocation>
</comment>
<dbReference type="GO" id="GO:0007599">
    <property type="term" value="P:hemostasis"/>
    <property type="evidence" value="ECO:0007669"/>
    <property type="project" value="UniProtKB-KW"/>
</dbReference>
<evidence type="ECO:0000256" key="4">
    <source>
        <dbReference type="ARBA" id="ARBA00022525"/>
    </source>
</evidence>
<feature type="non-terminal residue" evidence="14">
    <location>
        <position position="1"/>
    </location>
</feature>
<dbReference type="AlphaFoldDB" id="A0A060BT59"/>
<dbReference type="InterPro" id="IPR033116">
    <property type="entry name" value="TRYPSIN_SER"/>
</dbReference>
<sequence length="153" mass="16316">PRTSDFDVAVVELDVPAAVIRLNKVVTPAKAKRLMRPGKPAIVVGWGKLDENGDAYPAELQQAEVPFVSRAVCNAPVSYNGAITRRMVCAGYADADHDACQGDSGGPLVLKHKRRLQAGIVSWGEGCARKNFYGVYTDVASVHGWISGIVPGL</sequence>
<keyword evidence="7" id="KW-0378">Hydrolase</keyword>
<evidence type="ECO:0000256" key="1">
    <source>
        <dbReference type="ARBA" id="ARBA00004240"/>
    </source>
</evidence>
<dbReference type="FunFam" id="2.40.10.10:FF:000011">
    <property type="entry name" value="Coagulation factor X"/>
    <property type="match status" value="1"/>
</dbReference>
<dbReference type="PROSITE" id="PS50240">
    <property type="entry name" value="TRYPSIN_DOM"/>
    <property type="match status" value="1"/>
</dbReference>
<organism evidence="14">
    <name type="scientific">uncultured Vibrio sp</name>
    <dbReference type="NCBI Taxonomy" id="114054"/>
    <lineage>
        <taxon>Bacteria</taxon>
        <taxon>Pseudomonadati</taxon>
        <taxon>Pseudomonadota</taxon>
        <taxon>Gammaproteobacteria</taxon>
        <taxon>Vibrionales</taxon>
        <taxon>Vibrionaceae</taxon>
        <taxon>Vibrio</taxon>
        <taxon>environmental samples</taxon>
    </lineage>
</organism>
<dbReference type="InterPro" id="IPR050127">
    <property type="entry name" value="Serine_Proteases_S1"/>
</dbReference>
<evidence type="ECO:0000313" key="14">
    <source>
        <dbReference type="EMBL" id="AIA87593.1"/>
    </source>
</evidence>
<evidence type="ECO:0000256" key="11">
    <source>
        <dbReference type="ARBA" id="ARBA00023157"/>
    </source>
</evidence>
<dbReference type="InterPro" id="IPR001254">
    <property type="entry name" value="Trypsin_dom"/>
</dbReference>
<dbReference type="PRINTS" id="PR00722">
    <property type="entry name" value="CHYMOTRYPSIN"/>
</dbReference>
<evidence type="ECO:0000256" key="12">
    <source>
        <dbReference type="ARBA" id="ARBA00023180"/>
    </source>
</evidence>
<keyword evidence="6" id="KW-0356">Hemostasis</keyword>
<protein>
    <submittedName>
        <fullName evidence="14">Trypsin</fullName>
    </submittedName>
</protein>
<dbReference type="EMBL" id="KF120320">
    <property type="protein sequence ID" value="AIA87593.1"/>
    <property type="molecule type" value="Genomic_DNA"/>
</dbReference>
<dbReference type="GO" id="GO:0006508">
    <property type="term" value="P:proteolysis"/>
    <property type="evidence" value="ECO:0007669"/>
    <property type="project" value="UniProtKB-KW"/>
</dbReference>
<dbReference type="PANTHER" id="PTHR24264">
    <property type="entry name" value="TRYPSIN-RELATED"/>
    <property type="match status" value="1"/>
</dbReference>
<evidence type="ECO:0000256" key="10">
    <source>
        <dbReference type="ARBA" id="ARBA00023034"/>
    </source>
</evidence>
<dbReference type="SMART" id="SM00020">
    <property type="entry name" value="Tryp_SPc"/>
    <property type="match status" value="1"/>
</dbReference>
<evidence type="ECO:0000256" key="5">
    <source>
        <dbReference type="ARBA" id="ARBA00022670"/>
    </source>
</evidence>
<keyword evidence="11" id="KW-1015">Disulfide bond</keyword>
<dbReference type="PROSITE" id="PS00135">
    <property type="entry name" value="TRYPSIN_SER"/>
    <property type="match status" value="1"/>
</dbReference>
<dbReference type="InterPro" id="IPR009003">
    <property type="entry name" value="Peptidase_S1_PA"/>
</dbReference>
<keyword evidence="8" id="KW-0256">Endoplasmic reticulum</keyword>
<evidence type="ECO:0000259" key="13">
    <source>
        <dbReference type="PROSITE" id="PS50240"/>
    </source>
</evidence>
<evidence type="ECO:0000256" key="2">
    <source>
        <dbReference type="ARBA" id="ARBA00004555"/>
    </source>
</evidence>
<keyword evidence="10" id="KW-0333">Golgi apparatus</keyword>
<keyword evidence="9" id="KW-0720">Serine protease</keyword>
<keyword evidence="12" id="KW-0325">Glycoprotein</keyword>
<dbReference type="CDD" id="cd00190">
    <property type="entry name" value="Tryp_SPc"/>
    <property type="match status" value="1"/>
</dbReference>
<reference evidence="14" key="1">
    <citation type="journal article" date="2013" name="Environ. Microbiol.">
        <title>Seasonally variable intestinal metagenomes of the red palm weevil (Rhynchophorus ferrugineus).</title>
        <authorList>
            <person name="Jia S."/>
            <person name="Zhang X."/>
            <person name="Zhang G."/>
            <person name="Yin A."/>
            <person name="Zhang S."/>
            <person name="Li F."/>
            <person name="Wang L."/>
            <person name="Zhao D."/>
            <person name="Yun Q."/>
            <person name="Tala"/>
            <person name="Wang J."/>
            <person name="Sun G."/>
            <person name="Baabdullah M."/>
            <person name="Yu X."/>
            <person name="Hu S."/>
            <person name="Al-Mssallem I.S."/>
            <person name="Yu J."/>
        </authorList>
    </citation>
    <scope>NUCLEOTIDE SEQUENCE</scope>
</reference>
<dbReference type="SUPFAM" id="SSF50494">
    <property type="entry name" value="Trypsin-like serine proteases"/>
    <property type="match status" value="1"/>
</dbReference>
<dbReference type="InterPro" id="IPR001314">
    <property type="entry name" value="Peptidase_S1A"/>
</dbReference>
<dbReference type="InterPro" id="IPR043504">
    <property type="entry name" value="Peptidase_S1_PA_chymotrypsin"/>
</dbReference>
<accession>A0A060BT59</accession>
<keyword evidence="4" id="KW-0964">Secreted</keyword>